<sequence length="227" mass="24876">MKQVETKRLYQHIADQIRSLIESGGFAPGARLPPERDLAQQLGVSRPSLREALIALEIAGSVEIRQGSGVYVCRALERSSNAIAALGESPSELMQARAVLEGSVIVLAAALITPGRLARLRETLDAMRSQVKAGRSPLEHDRAFHVCIAEMSGNLVLVRMVIELFDERHSPISARLSGHAETSQTWVAALEEHEAIYRAIEERDPLAAQSAMRSHLKASEIRWTETG</sequence>
<dbReference type="CDD" id="cd07377">
    <property type="entry name" value="WHTH_GntR"/>
    <property type="match status" value="1"/>
</dbReference>
<organism evidence="5 6">
    <name type="scientific">Paraburkholderia polaris</name>
    <dbReference type="NCBI Taxonomy" id="2728848"/>
    <lineage>
        <taxon>Bacteria</taxon>
        <taxon>Pseudomonadati</taxon>
        <taxon>Pseudomonadota</taxon>
        <taxon>Betaproteobacteria</taxon>
        <taxon>Burkholderiales</taxon>
        <taxon>Burkholderiaceae</taxon>
        <taxon>Paraburkholderia</taxon>
    </lineage>
</organism>
<keyword evidence="6" id="KW-1185">Reference proteome</keyword>
<dbReference type="Pfam" id="PF07729">
    <property type="entry name" value="FCD"/>
    <property type="match status" value="1"/>
</dbReference>
<dbReference type="SMART" id="SM00895">
    <property type="entry name" value="FCD"/>
    <property type="match status" value="1"/>
</dbReference>
<dbReference type="GO" id="GO:0003677">
    <property type="term" value="F:DNA binding"/>
    <property type="evidence" value="ECO:0007669"/>
    <property type="project" value="UniProtKB-KW"/>
</dbReference>
<evidence type="ECO:0000256" key="1">
    <source>
        <dbReference type="ARBA" id="ARBA00023015"/>
    </source>
</evidence>
<dbReference type="Pfam" id="PF00392">
    <property type="entry name" value="GntR"/>
    <property type="match status" value="1"/>
</dbReference>
<evidence type="ECO:0000256" key="2">
    <source>
        <dbReference type="ARBA" id="ARBA00023125"/>
    </source>
</evidence>
<proteinExistence type="predicted"/>
<dbReference type="Gene3D" id="1.10.10.10">
    <property type="entry name" value="Winged helix-like DNA-binding domain superfamily/Winged helix DNA-binding domain"/>
    <property type="match status" value="1"/>
</dbReference>
<evidence type="ECO:0000256" key="3">
    <source>
        <dbReference type="ARBA" id="ARBA00023163"/>
    </source>
</evidence>
<dbReference type="SMART" id="SM00345">
    <property type="entry name" value="HTH_GNTR"/>
    <property type="match status" value="1"/>
</dbReference>
<keyword evidence="1" id="KW-0805">Transcription regulation</keyword>
<dbReference type="PROSITE" id="PS50949">
    <property type="entry name" value="HTH_GNTR"/>
    <property type="match status" value="1"/>
</dbReference>
<evidence type="ECO:0000259" key="4">
    <source>
        <dbReference type="PROSITE" id="PS50949"/>
    </source>
</evidence>
<dbReference type="InterPro" id="IPR036388">
    <property type="entry name" value="WH-like_DNA-bd_sf"/>
</dbReference>
<feature type="domain" description="HTH gntR-type" evidence="4">
    <location>
        <begin position="7"/>
        <end position="75"/>
    </location>
</feature>
<dbReference type="PANTHER" id="PTHR43537:SF5">
    <property type="entry name" value="UXU OPERON TRANSCRIPTIONAL REGULATOR"/>
    <property type="match status" value="1"/>
</dbReference>
<dbReference type="PRINTS" id="PR00035">
    <property type="entry name" value="HTHGNTR"/>
</dbReference>
<evidence type="ECO:0000313" key="6">
    <source>
        <dbReference type="Proteomes" id="UP000544134"/>
    </source>
</evidence>
<reference evidence="5 6" key="1">
    <citation type="submission" date="2020-04" db="EMBL/GenBank/DDBJ databases">
        <title>Paraburkholderia sp. RP-4-7 isolated from soil.</title>
        <authorList>
            <person name="Dahal R.H."/>
        </authorList>
    </citation>
    <scope>NUCLEOTIDE SEQUENCE [LARGE SCALE GENOMIC DNA]</scope>
    <source>
        <strain evidence="5 6">RP-4-7</strain>
    </source>
</reference>
<protein>
    <submittedName>
        <fullName evidence="5">FadR family transcriptional regulator</fullName>
    </submittedName>
</protein>
<keyword evidence="3" id="KW-0804">Transcription</keyword>
<dbReference type="Proteomes" id="UP000544134">
    <property type="component" value="Unassembled WGS sequence"/>
</dbReference>
<dbReference type="InterPro" id="IPR036390">
    <property type="entry name" value="WH_DNA-bd_sf"/>
</dbReference>
<dbReference type="SUPFAM" id="SSF48008">
    <property type="entry name" value="GntR ligand-binding domain-like"/>
    <property type="match status" value="1"/>
</dbReference>
<name>A0A848IVS7_9BURK</name>
<dbReference type="EMBL" id="JABBGJ010000079">
    <property type="protein sequence ID" value="NMM04279.1"/>
    <property type="molecule type" value="Genomic_DNA"/>
</dbReference>
<gene>
    <name evidence="5" type="ORF">HHL24_41320</name>
</gene>
<dbReference type="InterPro" id="IPR011711">
    <property type="entry name" value="GntR_C"/>
</dbReference>
<evidence type="ECO:0000313" key="5">
    <source>
        <dbReference type="EMBL" id="NMM04279.1"/>
    </source>
</evidence>
<dbReference type="Gene3D" id="1.20.120.530">
    <property type="entry name" value="GntR ligand-binding domain-like"/>
    <property type="match status" value="1"/>
</dbReference>
<dbReference type="AlphaFoldDB" id="A0A848IVS7"/>
<accession>A0A848IVS7</accession>
<comment type="caution">
    <text evidence="5">The sequence shown here is derived from an EMBL/GenBank/DDBJ whole genome shotgun (WGS) entry which is preliminary data.</text>
</comment>
<dbReference type="RefSeq" id="WP_169491039.1">
    <property type="nucleotide sequence ID" value="NZ_JABBGJ010000079.1"/>
</dbReference>
<dbReference type="PANTHER" id="PTHR43537">
    <property type="entry name" value="TRANSCRIPTIONAL REGULATOR, GNTR FAMILY"/>
    <property type="match status" value="1"/>
</dbReference>
<dbReference type="GO" id="GO:0003700">
    <property type="term" value="F:DNA-binding transcription factor activity"/>
    <property type="evidence" value="ECO:0007669"/>
    <property type="project" value="InterPro"/>
</dbReference>
<dbReference type="InterPro" id="IPR000524">
    <property type="entry name" value="Tscrpt_reg_HTH_GntR"/>
</dbReference>
<dbReference type="InterPro" id="IPR008920">
    <property type="entry name" value="TF_FadR/GntR_C"/>
</dbReference>
<keyword evidence="2" id="KW-0238">DNA-binding</keyword>
<dbReference type="SUPFAM" id="SSF46785">
    <property type="entry name" value="Winged helix' DNA-binding domain"/>
    <property type="match status" value="1"/>
</dbReference>